<dbReference type="InterPro" id="IPR018089">
    <property type="entry name" value="OMPdecase_AS"/>
</dbReference>
<dbReference type="UniPathway" id="UPA00070">
    <property type="reaction ID" value="UER00120"/>
</dbReference>
<dbReference type="Gene3D" id="3.20.20.70">
    <property type="entry name" value="Aldolase class I"/>
    <property type="match status" value="1"/>
</dbReference>
<accession>A0A381XUG5</accession>
<dbReference type="InterPro" id="IPR001754">
    <property type="entry name" value="OMPdeCOase_dom"/>
</dbReference>
<dbReference type="SMART" id="SM00934">
    <property type="entry name" value="OMPdecase"/>
    <property type="match status" value="1"/>
</dbReference>
<dbReference type="NCBIfam" id="TIGR01740">
    <property type="entry name" value="pyrF"/>
    <property type="match status" value="1"/>
</dbReference>
<evidence type="ECO:0000256" key="7">
    <source>
        <dbReference type="ARBA" id="ARBA00033428"/>
    </source>
</evidence>
<dbReference type="PANTHER" id="PTHR32119:SF2">
    <property type="entry name" value="OROTIDINE 5'-PHOSPHATE DECARBOXYLASE"/>
    <property type="match status" value="1"/>
</dbReference>
<reference evidence="9" key="1">
    <citation type="submission" date="2018-05" db="EMBL/GenBank/DDBJ databases">
        <authorList>
            <person name="Lanie J.A."/>
            <person name="Ng W.-L."/>
            <person name="Kazmierczak K.M."/>
            <person name="Andrzejewski T.M."/>
            <person name="Davidsen T.M."/>
            <person name="Wayne K.J."/>
            <person name="Tettelin H."/>
            <person name="Glass J.I."/>
            <person name="Rusch D."/>
            <person name="Podicherti R."/>
            <person name="Tsui H.-C.T."/>
            <person name="Winkler M.E."/>
        </authorList>
    </citation>
    <scope>NUCLEOTIDE SEQUENCE</scope>
</reference>
<keyword evidence="6" id="KW-0456">Lyase</keyword>
<name>A0A381XUG5_9ZZZZ</name>
<dbReference type="SUPFAM" id="SSF51366">
    <property type="entry name" value="Ribulose-phoshate binding barrel"/>
    <property type="match status" value="1"/>
</dbReference>
<evidence type="ECO:0000256" key="2">
    <source>
        <dbReference type="ARBA" id="ARBA00012321"/>
    </source>
</evidence>
<dbReference type="GO" id="GO:0044205">
    <property type="term" value="P:'de novo' UMP biosynthetic process"/>
    <property type="evidence" value="ECO:0007669"/>
    <property type="project" value="UniProtKB-UniPathway"/>
</dbReference>
<dbReference type="Pfam" id="PF00215">
    <property type="entry name" value="OMPdecase"/>
    <property type="match status" value="1"/>
</dbReference>
<evidence type="ECO:0000256" key="4">
    <source>
        <dbReference type="ARBA" id="ARBA00022793"/>
    </source>
</evidence>
<evidence type="ECO:0000256" key="1">
    <source>
        <dbReference type="ARBA" id="ARBA00004861"/>
    </source>
</evidence>
<dbReference type="PROSITE" id="PS00156">
    <property type="entry name" value="OMPDECASE"/>
    <property type="match status" value="1"/>
</dbReference>
<dbReference type="AlphaFoldDB" id="A0A381XUG5"/>
<dbReference type="GO" id="GO:0004590">
    <property type="term" value="F:orotidine-5'-phosphate decarboxylase activity"/>
    <property type="evidence" value="ECO:0007669"/>
    <property type="project" value="UniProtKB-EC"/>
</dbReference>
<dbReference type="InterPro" id="IPR013785">
    <property type="entry name" value="Aldolase_TIM"/>
</dbReference>
<comment type="pathway">
    <text evidence="1">Pyrimidine metabolism; UMP biosynthesis via de novo pathway; UMP from orotate: step 2/2.</text>
</comment>
<dbReference type="PANTHER" id="PTHR32119">
    <property type="entry name" value="OROTIDINE 5'-PHOSPHATE DECARBOXYLASE"/>
    <property type="match status" value="1"/>
</dbReference>
<dbReference type="GO" id="GO:0006207">
    <property type="term" value="P:'de novo' pyrimidine nucleobase biosynthetic process"/>
    <property type="evidence" value="ECO:0007669"/>
    <property type="project" value="InterPro"/>
</dbReference>
<dbReference type="InterPro" id="IPR011060">
    <property type="entry name" value="RibuloseP-bd_barrel"/>
</dbReference>
<dbReference type="EC" id="4.1.1.23" evidence="2"/>
<evidence type="ECO:0000313" key="9">
    <source>
        <dbReference type="EMBL" id="SVA68414.1"/>
    </source>
</evidence>
<dbReference type="GO" id="GO:0005829">
    <property type="term" value="C:cytosol"/>
    <property type="evidence" value="ECO:0007669"/>
    <property type="project" value="TreeGrafter"/>
</dbReference>
<evidence type="ECO:0000256" key="6">
    <source>
        <dbReference type="ARBA" id="ARBA00023239"/>
    </source>
</evidence>
<keyword evidence="5" id="KW-0665">Pyrimidine biosynthesis</keyword>
<evidence type="ECO:0000256" key="5">
    <source>
        <dbReference type="ARBA" id="ARBA00022975"/>
    </source>
</evidence>
<protein>
    <recommendedName>
        <fullName evidence="3">Orotidine 5'-phosphate decarboxylase</fullName>
        <ecNumber evidence="2">4.1.1.23</ecNumber>
    </recommendedName>
    <alternativeName>
        <fullName evidence="7">OMP decarboxylase</fullName>
    </alternativeName>
</protein>
<evidence type="ECO:0000256" key="3">
    <source>
        <dbReference type="ARBA" id="ARBA00021923"/>
    </source>
</evidence>
<dbReference type="CDD" id="cd04725">
    <property type="entry name" value="OMP_decarboxylase_like"/>
    <property type="match status" value="1"/>
</dbReference>
<sequence>GPDVLKIVKQNSSASIFLDLKLHDIPATVRSALKSVATHGVRFITVHGSDGSQILQTATEVKDFGLEVLAVTVLTSVSESALEELGYRKGLSLRQLVLDRANIAKESGCAGIVCSGEEVALIKKECSNDFKAVVPGIRPLWADVKKDDQSRVVTPKDAISNGADLIVVGRPIRDAKEPGVAALKIVEEIESTLIT</sequence>
<dbReference type="InterPro" id="IPR014732">
    <property type="entry name" value="OMPdecase"/>
</dbReference>
<organism evidence="9">
    <name type="scientific">marine metagenome</name>
    <dbReference type="NCBI Taxonomy" id="408172"/>
    <lineage>
        <taxon>unclassified sequences</taxon>
        <taxon>metagenomes</taxon>
        <taxon>ecological metagenomes</taxon>
    </lineage>
</organism>
<feature type="domain" description="Orotidine 5'-phosphate decarboxylase" evidence="8">
    <location>
        <begin position="3"/>
        <end position="185"/>
    </location>
</feature>
<feature type="non-terminal residue" evidence="9">
    <location>
        <position position="1"/>
    </location>
</feature>
<evidence type="ECO:0000259" key="8">
    <source>
        <dbReference type="SMART" id="SM00934"/>
    </source>
</evidence>
<dbReference type="NCBIfam" id="NF001273">
    <property type="entry name" value="PRK00230.1"/>
    <property type="match status" value="1"/>
</dbReference>
<gene>
    <name evidence="9" type="ORF">METZ01_LOCUS121268</name>
</gene>
<keyword evidence="4" id="KW-0210">Decarboxylase</keyword>
<dbReference type="EMBL" id="UINC01016432">
    <property type="protein sequence ID" value="SVA68414.1"/>
    <property type="molecule type" value="Genomic_DNA"/>
</dbReference>
<proteinExistence type="predicted"/>